<keyword evidence="2" id="KW-1185">Reference proteome</keyword>
<dbReference type="PANTHER" id="PTHR35810:SF1">
    <property type="entry name" value="CYTOPLASMIC PROTEIN"/>
    <property type="match status" value="1"/>
</dbReference>
<gene>
    <name evidence="1" type="ORF">SAMN05421820_102692</name>
</gene>
<reference evidence="2" key="1">
    <citation type="submission" date="2016-10" db="EMBL/GenBank/DDBJ databases">
        <authorList>
            <person name="Varghese N."/>
            <person name="Submissions S."/>
        </authorList>
    </citation>
    <scope>NUCLEOTIDE SEQUENCE [LARGE SCALE GENOMIC DNA]</scope>
    <source>
        <strain evidence="2">DSM 19110</strain>
    </source>
</reference>
<dbReference type="Pfam" id="PF13310">
    <property type="entry name" value="Virulence_RhuM"/>
    <property type="match status" value="1"/>
</dbReference>
<dbReference type="PANTHER" id="PTHR35810">
    <property type="entry name" value="CYTOPLASMIC PROTEIN-RELATED"/>
    <property type="match status" value="1"/>
</dbReference>
<evidence type="ECO:0000313" key="1">
    <source>
        <dbReference type="EMBL" id="SDL99589.1"/>
    </source>
</evidence>
<accession>A0A1G9PLK1</accession>
<dbReference type="EMBL" id="FNGY01000002">
    <property type="protein sequence ID" value="SDL99589.1"/>
    <property type="molecule type" value="Genomic_DNA"/>
</dbReference>
<dbReference type="RefSeq" id="WP_074605525.1">
    <property type="nucleotide sequence ID" value="NZ_FNGY01000002.1"/>
</dbReference>
<name>A0A1G9PLK1_9SPHI</name>
<dbReference type="PIRSF" id="PIRSF015268">
    <property type="entry name" value="Virulence_RhuM"/>
    <property type="match status" value="1"/>
</dbReference>
<protein>
    <submittedName>
        <fullName evidence="1">Uncharacterized conserved protein</fullName>
    </submittedName>
</protein>
<dbReference type="Proteomes" id="UP000183200">
    <property type="component" value="Unassembled WGS sequence"/>
</dbReference>
<dbReference type="InterPro" id="IPR011204">
    <property type="entry name" value="Virulence_RhuM-like"/>
</dbReference>
<evidence type="ECO:0000313" key="2">
    <source>
        <dbReference type="Proteomes" id="UP000183200"/>
    </source>
</evidence>
<proteinExistence type="predicted"/>
<organism evidence="1 2">
    <name type="scientific">Pedobacter steynii</name>
    <dbReference type="NCBI Taxonomy" id="430522"/>
    <lineage>
        <taxon>Bacteria</taxon>
        <taxon>Pseudomonadati</taxon>
        <taxon>Bacteroidota</taxon>
        <taxon>Sphingobacteriia</taxon>
        <taxon>Sphingobacteriales</taxon>
        <taxon>Sphingobacteriaceae</taxon>
        <taxon>Pedobacter</taxon>
    </lineage>
</organism>
<dbReference type="OrthoDB" id="9802752at2"/>
<sequence>MNENKGQILIYKTPIGTTEIEVNLYNESVWLSLNQISALFQRDKSVIAKHIKNVFIEGELTESSTVAKNATVQIEGGRRVSREIDFYNLDMIISVGYRVNSIQGTHFRIWATRQLREFMIKGFLIDDEKLKGTKSNYFDELYDRVKSIRISEKNFWQKIKDIFAFGSIDFESDSEIAKTFFATVQNMFHYAIHEHTAQELIKERADGHKENMGLNAWSGNEITKDDTTIAKNYLTELELKRLNLLSDQFLSFAELQSVEKRAMYMSTWVAKLIEFLKLNEKPILQDAGKVSKSIGEQIALSEFQKFEEIRKEERQKLKKFLDKNAVDIVPEA</sequence>
<dbReference type="AlphaFoldDB" id="A0A1G9PLK1"/>